<dbReference type="PANTHER" id="PTHR43221:SF1">
    <property type="entry name" value="PROTEASE HTPX"/>
    <property type="match status" value="1"/>
</dbReference>
<feature type="transmembrane region" description="Helical" evidence="12">
    <location>
        <begin position="70"/>
        <end position="91"/>
    </location>
</feature>
<keyword evidence="15" id="KW-1185">Reference proteome</keyword>
<evidence type="ECO:0000256" key="2">
    <source>
        <dbReference type="ARBA" id="ARBA00022475"/>
    </source>
</evidence>
<dbReference type="Gene3D" id="3.30.2010.10">
    <property type="entry name" value="Metalloproteases ('zincins'), catalytic domain"/>
    <property type="match status" value="1"/>
</dbReference>
<dbReference type="GO" id="GO:0005886">
    <property type="term" value="C:plasma membrane"/>
    <property type="evidence" value="ECO:0007669"/>
    <property type="project" value="UniProtKB-SubCell"/>
</dbReference>
<dbReference type="EMBL" id="CP001785">
    <property type="protein sequence ID" value="ACX51872.1"/>
    <property type="molecule type" value="Genomic_DNA"/>
</dbReference>
<feature type="domain" description="Peptidase M48" evidence="13">
    <location>
        <begin position="18"/>
        <end position="197"/>
    </location>
</feature>
<sequence length="211" mass="23395">MQGRLCKSVAETLLYSFSNQVNGYALGSGAVAVTTACLKLSQGELCAVLAHELGHLRRGDPDRSRAVGRLLFLNLLLVNAIGCVSAFFAGFAGLSDDEEPPPLGIFGLLGLMAFVGCKLFEWTAYLLSHAVYLALFYACRANEYAADRYAAEIGFKECLVAFLKKLEREEKRWKRSLYDVVFSTHPPARKRIEALEKSPFPAGEPYYPWAW</sequence>
<evidence type="ECO:0000259" key="13">
    <source>
        <dbReference type="Pfam" id="PF01435"/>
    </source>
</evidence>
<protein>
    <submittedName>
        <fullName evidence="14">Peptidase M48 Ste24p</fullName>
    </submittedName>
</protein>
<evidence type="ECO:0000256" key="6">
    <source>
        <dbReference type="ARBA" id="ARBA00022801"/>
    </source>
</evidence>
<evidence type="ECO:0000256" key="12">
    <source>
        <dbReference type="SAM" id="Phobius"/>
    </source>
</evidence>
<evidence type="ECO:0000313" key="14">
    <source>
        <dbReference type="EMBL" id="ACX51872.1"/>
    </source>
</evidence>
<dbReference type="STRING" id="429009.Adeg_0726"/>
<evidence type="ECO:0000256" key="8">
    <source>
        <dbReference type="ARBA" id="ARBA00022989"/>
    </source>
</evidence>
<dbReference type="Proteomes" id="UP000002620">
    <property type="component" value="Chromosome"/>
</dbReference>
<dbReference type="GO" id="GO:0006508">
    <property type="term" value="P:proteolysis"/>
    <property type="evidence" value="ECO:0007669"/>
    <property type="project" value="UniProtKB-KW"/>
</dbReference>
<comment type="subcellular location">
    <subcellularLocation>
        <location evidence="1">Cell membrane</location>
        <topology evidence="1">Multi-pass membrane protein</topology>
    </subcellularLocation>
</comment>
<dbReference type="AlphaFoldDB" id="C9RC95"/>
<dbReference type="GO" id="GO:0046872">
    <property type="term" value="F:metal ion binding"/>
    <property type="evidence" value="ECO:0007669"/>
    <property type="project" value="UniProtKB-KW"/>
</dbReference>
<dbReference type="KEGG" id="adg:Adeg_0726"/>
<feature type="transmembrane region" description="Helical" evidence="12">
    <location>
        <begin position="103"/>
        <end position="120"/>
    </location>
</feature>
<dbReference type="GO" id="GO:0004222">
    <property type="term" value="F:metalloendopeptidase activity"/>
    <property type="evidence" value="ECO:0007669"/>
    <property type="project" value="InterPro"/>
</dbReference>
<dbReference type="InterPro" id="IPR050083">
    <property type="entry name" value="HtpX_protease"/>
</dbReference>
<evidence type="ECO:0000256" key="11">
    <source>
        <dbReference type="RuleBase" id="RU003983"/>
    </source>
</evidence>
<keyword evidence="4 12" id="KW-0812">Transmembrane</keyword>
<keyword evidence="2" id="KW-1003">Cell membrane</keyword>
<evidence type="ECO:0000256" key="3">
    <source>
        <dbReference type="ARBA" id="ARBA00022670"/>
    </source>
</evidence>
<keyword evidence="6 11" id="KW-0378">Hydrolase</keyword>
<dbReference type="Pfam" id="PF01435">
    <property type="entry name" value="Peptidase_M48"/>
    <property type="match status" value="1"/>
</dbReference>
<proteinExistence type="inferred from homology"/>
<keyword evidence="5" id="KW-0479">Metal-binding</keyword>
<keyword evidence="10 12" id="KW-0472">Membrane</keyword>
<evidence type="ECO:0000256" key="7">
    <source>
        <dbReference type="ARBA" id="ARBA00022833"/>
    </source>
</evidence>
<evidence type="ECO:0000313" key="15">
    <source>
        <dbReference type="Proteomes" id="UP000002620"/>
    </source>
</evidence>
<comment type="cofactor">
    <cofactor evidence="11">
        <name>Zn(2+)</name>
        <dbReference type="ChEBI" id="CHEBI:29105"/>
    </cofactor>
    <text evidence="11">Binds 1 zinc ion per subunit.</text>
</comment>
<evidence type="ECO:0000256" key="10">
    <source>
        <dbReference type="ARBA" id="ARBA00023136"/>
    </source>
</evidence>
<dbReference type="InterPro" id="IPR001915">
    <property type="entry name" value="Peptidase_M48"/>
</dbReference>
<comment type="similarity">
    <text evidence="11">Belongs to the peptidase M48 family.</text>
</comment>
<evidence type="ECO:0000256" key="9">
    <source>
        <dbReference type="ARBA" id="ARBA00023049"/>
    </source>
</evidence>
<evidence type="ECO:0000256" key="5">
    <source>
        <dbReference type="ARBA" id="ARBA00022723"/>
    </source>
</evidence>
<accession>C9RC95</accession>
<keyword evidence="9 11" id="KW-0482">Metalloprotease</keyword>
<gene>
    <name evidence="14" type="ordered locus">Adeg_0726</name>
</gene>
<evidence type="ECO:0000256" key="1">
    <source>
        <dbReference type="ARBA" id="ARBA00004651"/>
    </source>
</evidence>
<dbReference type="PANTHER" id="PTHR43221">
    <property type="entry name" value="PROTEASE HTPX"/>
    <property type="match status" value="1"/>
</dbReference>
<dbReference type="RefSeq" id="WP_015738750.1">
    <property type="nucleotide sequence ID" value="NC_013385.1"/>
</dbReference>
<name>C9RC95_AMMDK</name>
<dbReference type="eggNOG" id="COG0501">
    <property type="taxonomic scope" value="Bacteria"/>
</dbReference>
<keyword evidence="7 11" id="KW-0862">Zinc</keyword>
<keyword evidence="3 11" id="KW-0645">Protease</keyword>
<organism evidence="14 15">
    <name type="scientific">Ammonifex degensii (strain DSM 10501 / KC4)</name>
    <dbReference type="NCBI Taxonomy" id="429009"/>
    <lineage>
        <taxon>Bacteria</taxon>
        <taxon>Bacillati</taxon>
        <taxon>Bacillota</taxon>
        <taxon>Clostridia</taxon>
        <taxon>Thermoanaerobacterales</taxon>
        <taxon>Thermoanaerobacteraceae</taxon>
        <taxon>Ammonifex</taxon>
    </lineage>
</organism>
<keyword evidence="8 12" id="KW-1133">Transmembrane helix</keyword>
<reference evidence="14 15" key="1">
    <citation type="submission" date="2009-10" db="EMBL/GenBank/DDBJ databases">
        <title>Complete sequence of chromosome of Ammonifex degensii KC4.</title>
        <authorList>
            <consortium name="US DOE Joint Genome Institute"/>
            <person name="Kerfeld C."/>
            <person name="Goodner B."/>
            <person name="Huber H."/>
            <person name="Stetter K."/>
            <person name="Lucas S."/>
            <person name="Copeland A."/>
            <person name="Lapidus A."/>
            <person name="Glavina del Rio T."/>
            <person name="Dalin E."/>
            <person name="Tice H."/>
            <person name="Bruce D."/>
            <person name="Goodwin L."/>
            <person name="Pitluck S."/>
            <person name="Saunders E."/>
            <person name="Brettin T."/>
            <person name="Detter J.C."/>
            <person name="Han C."/>
            <person name="Larimer F."/>
            <person name="Land M."/>
            <person name="Hauser L."/>
            <person name="Kyrpides N."/>
            <person name="Ovchinnikova G."/>
            <person name="Richardson P."/>
        </authorList>
    </citation>
    <scope>NUCLEOTIDE SEQUENCE [LARGE SCALE GENOMIC DNA]</scope>
    <source>
        <strain evidence="15">DSM 10501 / KC4</strain>
    </source>
</reference>
<dbReference type="HOGENOM" id="CLU_078804_0_0_9"/>
<evidence type="ECO:0000256" key="4">
    <source>
        <dbReference type="ARBA" id="ARBA00022692"/>
    </source>
</evidence>